<comment type="caution">
    <text evidence="1">The sequence shown here is derived from an EMBL/GenBank/DDBJ whole genome shotgun (WGS) entry which is preliminary data.</text>
</comment>
<dbReference type="InterPro" id="IPR041249">
    <property type="entry name" value="HEPN_DZIP3"/>
</dbReference>
<dbReference type="InterPro" id="IPR056884">
    <property type="entry name" value="NPHP3-like_N"/>
</dbReference>
<evidence type="ECO:0000313" key="1">
    <source>
        <dbReference type="EMBL" id="CAB4038660.1"/>
    </source>
</evidence>
<dbReference type="Pfam" id="PF24883">
    <property type="entry name" value="NPHP3_N"/>
    <property type="match status" value="1"/>
</dbReference>
<evidence type="ECO:0000313" key="2">
    <source>
        <dbReference type="Proteomes" id="UP001152795"/>
    </source>
</evidence>
<dbReference type="EMBL" id="CACRXK020024445">
    <property type="protein sequence ID" value="CAB4038660.1"/>
    <property type="molecule type" value="Genomic_DNA"/>
</dbReference>
<dbReference type="SUPFAM" id="SSF50998">
    <property type="entry name" value="Quinoprotein alcohol dehydrogenase-like"/>
    <property type="match status" value="1"/>
</dbReference>
<organism evidence="1 2">
    <name type="scientific">Paramuricea clavata</name>
    <name type="common">Red gorgonian</name>
    <name type="synonym">Violescent sea-whip</name>
    <dbReference type="NCBI Taxonomy" id="317549"/>
    <lineage>
        <taxon>Eukaryota</taxon>
        <taxon>Metazoa</taxon>
        <taxon>Cnidaria</taxon>
        <taxon>Anthozoa</taxon>
        <taxon>Octocorallia</taxon>
        <taxon>Malacalcyonacea</taxon>
        <taxon>Plexauridae</taxon>
        <taxon>Paramuricea</taxon>
    </lineage>
</organism>
<feature type="non-terminal residue" evidence="1">
    <location>
        <position position="1"/>
    </location>
</feature>
<dbReference type="InterPro" id="IPR027417">
    <property type="entry name" value="P-loop_NTPase"/>
</dbReference>
<dbReference type="InterPro" id="IPR015943">
    <property type="entry name" value="WD40/YVTN_repeat-like_dom_sf"/>
</dbReference>
<dbReference type="OrthoDB" id="5964200at2759"/>
<dbReference type="PANTHER" id="PTHR10039:SF17">
    <property type="entry name" value="FUNGAL STAND N-TERMINAL GOODBYE DOMAIN-CONTAINING PROTEIN-RELATED"/>
    <property type="match status" value="1"/>
</dbReference>
<dbReference type="PROSITE" id="PS50082">
    <property type="entry name" value="WD_REPEATS_2"/>
    <property type="match status" value="2"/>
</dbReference>
<dbReference type="InterPro" id="IPR019775">
    <property type="entry name" value="WD40_repeat_CS"/>
</dbReference>
<gene>
    <name evidence="1" type="ORF">PACLA_8A001601</name>
</gene>
<dbReference type="Pfam" id="PF18738">
    <property type="entry name" value="HEPN_DZIP3"/>
    <property type="match status" value="1"/>
</dbReference>
<dbReference type="PROSITE" id="PS00678">
    <property type="entry name" value="WD_REPEATS_1"/>
    <property type="match status" value="1"/>
</dbReference>
<dbReference type="SMART" id="SM00320">
    <property type="entry name" value="WD40"/>
    <property type="match status" value="2"/>
</dbReference>
<keyword evidence="1" id="KW-0436">Ligase</keyword>
<proteinExistence type="predicted"/>
<name>A0A7D9JZR5_PARCT</name>
<dbReference type="Pfam" id="PF00400">
    <property type="entry name" value="WD40"/>
    <property type="match status" value="2"/>
</dbReference>
<dbReference type="Gene3D" id="2.130.10.10">
    <property type="entry name" value="YVTN repeat-like/Quinoprotein amine dehydrogenase"/>
    <property type="match status" value="2"/>
</dbReference>
<dbReference type="PROSITE" id="PS50294">
    <property type="entry name" value="WD_REPEATS_REGION"/>
    <property type="match status" value="2"/>
</dbReference>
<sequence>NSCSVMASVDLEEKSNFTRLSRLLVDKGTEALRNTFDAIHPPANLPGVLNANRKSLLRLRFRVINDSQWNLLFPPSGNPPDSKTFDVTLLTVLFRNICGFTAPPTGWDTMPVNTDRSVQANIVRLKSFRNEVYAHVTSTQLDNATFESLWLQIAQALVELNIPQNDVDDLKTCPLAHEEQIYVEMLKKLKSQEEESTKVFEVLTSIAEESRDGIKQLHQSVLEQQSDIQALQSSVNHSSQVVKDNILEKNCSKESDEHLLRKLATHNFKSKIRGKVKLFHPGSREWLLQQVDEFGNNKHNSSVLLLTAGPGFGKSVFAAKVCEDFKNKGKLAASHFCDFSNSNLRDPMMMLQSLASQMCENITGFKEKLLDHLRRPHQVQSLKDAFRIYLQNPLDELDLEEPTLVVIDGLDESAADDKNEIMNLIVDYFPDLPECIKFLVTSRPEISIGKLNGVQKINIDSNDTNNDLDLELYLKACLPCLADRKAKIPWFFEYGDPVTTVCEELAQTKCQGSFLYAFYVQFELRKRDDLDKMTLDEIMTFVPEGLDSIYLKYFNRLENELRAIRHGCLDVLRILEMLAVSEGPLPLSFISRALGLASDCRETTKIINKVNETVSCLLYVSDDLVTVFHKSVIDWLLAEGYKNHEYAVKVSDGNKSLWLRCEQVFEEIKKRICSLDDLDLTNDVKYALDHGFRYLKACNMEESFFWVVDFVIIYVFFTIYPLRGKYLVHLWAEILQGSVVTSYELRERILWHVFEIDFLRNKSTLKTRSYYLKSVLTHSPEGCFSDNEKIIAESLLSKVRRFVEYSNFNEVDVLPFAAWHHNPSRPEYIDWDEVWEPGISAVGLSHDKTMAAVGNTDWTISVICVPSLVKLWEYSAELGSVNLSTPVCCVFAPDDSFVLFGLLETVLNIAERKLVTFFHGSKEAFSSCAFSPSGKRLLTSNGSNTIKLWDVSRQSLLVSLCADVRVDWCSFSSTGLFIIGDRKDADPSYEDVDFLELNDFIIQNRRSKDSFCVWSAITWQRSDERNIRYAKLKELQVGVLQNKKCNRCFRQGFKELISSRRLENELCVPLIFSEGQFEARSTGIYNGVNCIFSLKGYSFSVIESTHFTILASWNVFVDKRNNYCLCKITALENDLWFYADVEKLVVFRTLATTQEQLSRLPRPTRVLSSSFSPDGSRLATCASDGHINIWNVDTSQVEQRFKSNQGDSLFACWWSEEFLFVFDFFDRIPRLTKYLHVNLEILFFVSLQVSLCHLLEEFVSLSALVDFSEGLLIFKCGNTKPVKVLDVNGTGEPRMVTLPEIKAWMDIIVSPGASFVFGGNMKFCCIWERITEEPVTYEVIYSDHDLFLGSCELHFACCFTKDSKIAVVRIKLPDIWHFDIIDLDSGVYKNIRLEEYPTGSKLFCLKKDRVVIVPSDHVIHFIDMDS</sequence>
<protein>
    <submittedName>
        <fullName evidence="1">E3 ubiquitin- ligase DZIP3</fullName>
    </submittedName>
</protein>
<dbReference type="PANTHER" id="PTHR10039">
    <property type="entry name" value="AMELOGENIN"/>
    <property type="match status" value="1"/>
</dbReference>
<dbReference type="InterPro" id="IPR001680">
    <property type="entry name" value="WD40_rpt"/>
</dbReference>
<accession>A0A7D9JZR5</accession>
<dbReference type="InterPro" id="IPR007111">
    <property type="entry name" value="NACHT_NTPase"/>
</dbReference>
<dbReference type="Proteomes" id="UP001152795">
    <property type="component" value="Unassembled WGS sequence"/>
</dbReference>
<dbReference type="SUPFAM" id="SSF52540">
    <property type="entry name" value="P-loop containing nucleoside triphosphate hydrolases"/>
    <property type="match status" value="1"/>
</dbReference>
<keyword evidence="2" id="KW-1185">Reference proteome</keyword>
<dbReference type="GO" id="GO:0016874">
    <property type="term" value="F:ligase activity"/>
    <property type="evidence" value="ECO:0007669"/>
    <property type="project" value="UniProtKB-KW"/>
</dbReference>
<dbReference type="PROSITE" id="PS50837">
    <property type="entry name" value="NACHT"/>
    <property type="match status" value="1"/>
</dbReference>
<dbReference type="InterPro" id="IPR011047">
    <property type="entry name" value="Quinoprotein_ADH-like_sf"/>
</dbReference>
<dbReference type="Gene3D" id="3.40.50.300">
    <property type="entry name" value="P-loop containing nucleotide triphosphate hydrolases"/>
    <property type="match status" value="1"/>
</dbReference>
<reference evidence="1" key="1">
    <citation type="submission" date="2020-04" db="EMBL/GenBank/DDBJ databases">
        <authorList>
            <person name="Alioto T."/>
            <person name="Alioto T."/>
            <person name="Gomez Garrido J."/>
        </authorList>
    </citation>
    <scope>NUCLEOTIDE SEQUENCE</scope>
    <source>
        <strain evidence="1">A484AB</strain>
    </source>
</reference>
<feature type="non-terminal residue" evidence="1">
    <location>
        <position position="1426"/>
    </location>
</feature>